<evidence type="ECO:0000256" key="1">
    <source>
        <dbReference type="SAM" id="MobiDB-lite"/>
    </source>
</evidence>
<dbReference type="AlphaFoldDB" id="A0A074Y7K8"/>
<dbReference type="GeneID" id="25364288"/>
<feature type="compositionally biased region" description="Polar residues" evidence="1">
    <location>
        <begin position="188"/>
        <end position="198"/>
    </location>
</feature>
<accession>A0A074Y7K8</accession>
<dbReference type="EMBL" id="KL584764">
    <property type="protein sequence ID" value="KEQ93768.1"/>
    <property type="molecule type" value="Genomic_DNA"/>
</dbReference>
<gene>
    <name evidence="2" type="ORF">AUEXF2481DRAFT_30851</name>
</gene>
<reference evidence="2 3" key="1">
    <citation type="journal article" date="2014" name="BMC Genomics">
        <title>Genome sequencing of four Aureobasidium pullulans varieties: biotechnological potential, stress tolerance, and description of new species.</title>
        <authorList>
            <person name="Gostin Ar C."/>
            <person name="Ohm R.A."/>
            <person name="Kogej T."/>
            <person name="Sonjak S."/>
            <person name="Turk M."/>
            <person name="Zajc J."/>
            <person name="Zalar P."/>
            <person name="Grube M."/>
            <person name="Sun H."/>
            <person name="Han J."/>
            <person name="Sharma A."/>
            <person name="Chiniquy J."/>
            <person name="Ngan C.Y."/>
            <person name="Lipzen A."/>
            <person name="Barry K."/>
            <person name="Grigoriev I.V."/>
            <person name="Gunde-Cimerman N."/>
        </authorList>
    </citation>
    <scope>NUCLEOTIDE SEQUENCE [LARGE SCALE GENOMIC DNA]</scope>
    <source>
        <strain evidence="2 3">EXF-2481</strain>
    </source>
</reference>
<feature type="compositionally biased region" description="Basic and acidic residues" evidence="1">
    <location>
        <begin position="295"/>
        <end position="310"/>
    </location>
</feature>
<sequence>MSRDRFQQPTTYWTCHAKQHHPHCDVPGDSWSQMDSNSEWALPRDRWTEMNQDDGYYRRDPRYRDDHAGYSHQQYYAPPINQYHPQYRHVRPQIHSQNSVPSFAEHQDRVAPLHSHEPRCTSQPDFQDRAHEEQPARAGRTEASSPVERRGSENEFSSDMDLTLFVAATSGFTPDSPLHRSFGDAPTWRSQQQQSRPEYSQPPPIQQQRPQYMRAHTSYTSSTYTQHPTPSHSTPHLPIRQPQPRSPAFTREGPTVWQERLESEPYAWQAHDYGDEPPPADELPDYEQSQAEMQNKNRVEAMRRAEELQRRWRQRHSR</sequence>
<keyword evidence="3" id="KW-1185">Reference proteome</keyword>
<dbReference type="Proteomes" id="UP000030641">
    <property type="component" value="Unassembled WGS sequence"/>
</dbReference>
<feature type="compositionally biased region" description="Basic and acidic residues" evidence="1">
    <location>
        <begin position="126"/>
        <end position="135"/>
    </location>
</feature>
<feature type="region of interest" description="Disordered" evidence="1">
    <location>
        <begin position="174"/>
        <end position="318"/>
    </location>
</feature>
<protein>
    <submittedName>
        <fullName evidence="2">Uncharacterized protein</fullName>
    </submittedName>
</protein>
<evidence type="ECO:0000313" key="2">
    <source>
        <dbReference type="EMBL" id="KEQ93768.1"/>
    </source>
</evidence>
<dbReference type="HOGENOM" id="CLU_897097_0_0_1"/>
<dbReference type="InParanoid" id="A0A074Y7K8"/>
<dbReference type="OrthoDB" id="3795041at2759"/>
<proteinExistence type="predicted"/>
<dbReference type="OMA" id="QFHLFAE"/>
<feature type="region of interest" description="Disordered" evidence="1">
    <location>
        <begin position="18"/>
        <end position="68"/>
    </location>
</feature>
<feature type="region of interest" description="Disordered" evidence="1">
    <location>
        <begin position="104"/>
        <end position="156"/>
    </location>
</feature>
<name>A0A074Y7K8_AURSE</name>
<feature type="compositionally biased region" description="Polar residues" evidence="1">
    <location>
        <begin position="30"/>
        <end position="39"/>
    </location>
</feature>
<dbReference type="RefSeq" id="XP_013342268.1">
    <property type="nucleotide sequence ID" value="XM_013486814.1"/>
</dbReference>
<feature type="compositionally biased region" description="Basic and acidic residues" evidence="1">
    <location>
        <begin position="55"/>
        <end position="68"/>
    </location>
</feature>
<organism evidence="2 3">
    <name type="scientific">Aureobasidium subglaciale (strain EXF-2481)</name>
    <name type="common">Aureobasidium pullulans var. subglaciale</name>
    <dbReference type="NCBI Taxonomy" id="1043005"/>
    <lineage>
        <taxon>Eukaryota</taxon>
        <taxon>Fungi</taxon>
        <taxon>Dikarya</taxon>
        <taxon>Ascomycota</taxon>
        <taxon>Pezizomycotina</taxon>
        <taxon>Dothideomycetes</taxon>
        <taxon>Dothideomycetidae</taxon>
        <taxon>Dothideales</taxon>
        <taxon>Saccotheciaceae</taxon>
        <taxon>Aureobasidium</taxon>
    </lineage>
</organism>
<feature type="compositionally biased region" description="Basic and acidic residues" evidence="1">
    <location>
        <begin position="105"/>
        <end position="119"/>
    </location>
</feature>
<evidence type="ECO:0000313" key="3">
    <source>
        <dbReference type="Proteomes" id="UP000030641"/>
    </source>
</evidence>
<feature type="compositionally biased region" description="Low complexity" evidence="1">
    <location>
        <begin position="206"/>
        <end position="236"/>
    </location>
</feature>